<keyword evidence="5" id="KW-0694">RNA-binding</keyword>
<dbReference type="InterPro" id="IPR002364">
    <property type="entry name" value="Quin_OxRdtase/zeta-crystal_CS"/>
</dbReference>
<reference evidence="8" key="1">
    <citation type="submission" date="2020-08" db="EMBL/GenBank/DDBJ databases">
        <authorList>
            <person name="Liu C."/>
            <person name="Sun Q."/>
        </authorList>
    </citation>
    <scope>NUCLEOTIDE SEQUENCE</scope>
    <source>
        <strain evidence="8">BX16</strain>
    </source>
</reference>
<dbReference type="GO" id="GO:0003723">
    <property type="term" value="F:RNA binding"/>
    <property type="evidence" value="ECO:0007669"/>
    <property type="project" value="UniProtKB-KW"/>
</dbReference>
<gene>
    <name evidence="8" type="ORF">H8876_08965</name>
</gene>
<dbReference type="Proteomes" id="UP000644115">
    <property type="component" value="Unassembled WGS sequence"/>
</dbReference>
<evidence type="ECO:0000259" key="7">
    <source>
        <dbReference type="SMART" id="SM00829"/>
    </source>
</evidence>
<dbReference type="CDD" id="cd08271">
    <property type="entry name" value="MDR5"/>
    <property type="match status" value="1"/>
</dbReference>
<evidence type="ECO:0000256" key="5">
    <source>
        <dbReference type="ARBA" id="ARBA00022884"/>
    </source>
</evidence>
<evidence type="ECO:0000256" key="3">
    <source>
        <dbReference type="ARBA" id="ARBA00022490"/>
    </source>
</evidence>
<name>A0A923SMB1_9FIRM</name>
<keyword evidence="3" id="KW-0963">Cytoplasm</keyword>
<dbReference type="GO" id="GO:0008270">
    <property type="term" value="F:zinc ion binding"/>
    <property type="evidence" value="ECO:0007669"/>
    <property type="project" value="InterPro"/>
</dbReference>
<keyword evidence="9" id="KW-1185">Reference proteome</keyword>
<dbReference type="Gene3D" id="3.40.50.720">
    <property type="entry name" value="NAD(P)-binding Rossmann-like Domain"/>
    <property type="match status" value="1"/>
</dbReference>
<evidence type="ECO:0000313" key="9">
    <source>
        <dbReference type="Proteomes" id="UP000644115"/>
    </source>
</evidence>
<dbReference type="Pfam" id="PF08240">
    <property type="entry name" value="ADH_N"/>
    <property type="match status" value="1"/>
</dbReference>
<protein>
    <submittedName>
        <fullName evidence="8">Zinc-binding dehydrogenase</fullName>
    </submittedName>
</protein>
<dbReference type="AlphaFoldDB" id="A0A923SMB1"/>
<accession>A0A923SMB1</accession>
<proteinExistence type="predicted"/>
<feature type="domain" description="Enoyl reductase (ER)" evidence="7">
    <location>
        <begin position="11"/>
        <end position="326"/>
    </location>
</feature>
<comment type="subcellular location">
    <subcellularLocation>
        <location evidence="1">Cytoplasm</location>
    </subcellularLocation>
</comment>
<dbReference type="Pfam" id="PF00107">
    <property type="entry name" value="ADH_zinc_N"/>
    <property type="match status" value="1"/>
</dbReference>
<sequence length="328" mass="35776">MRALELRGDKGIDSIVYTTERPIPVPENDEILVQVKAVGLNPVDYQIAEGFGDVNLDEPVVLGLDVAGIVKDIGASVKEFKPGDRVFYHGNLEKANGGFAEYACTTSRTASKLPESINFVQAAAIPCSGFTAYQAVIRKLKPEVGDTILIHGGAGGVGGYAVQLAKLRGMYVYTSCSEYNFEYVRSLGADEAIDYNKVDVHEEIMRRTNGRGVDCVVNTLNTWTATRDLGILAFGGQLVAIEGLPRFEEFTFFEKAISIHEVALGAAHINGDLKSQKFLAQMGDAYISMLQQGEIQLPQIQTVRLEEIPSFLRRMKTRHGTGKTVAVP</sequence>
<comment type="subunit">
    <text evidence="2">Homotetramer.</text>
</comment>
<dbReference type="PANTHER" id="PTHR44154:SF1">
    <property type="entry name" value="QUINONE OXIDOREDUCTASE"/>
    <property type="match status" value="1"/>
</dbReference>
<dbReference type="InterPro" id="IPR013154">
    <property type="entry name" value="ADH-like_N"/>
</dbReference>
<dbReference type="EMBL" id="JACRWC010000108">
    <property type="protein sequence ID" value="MBC6000128.1"/>
    <property type="molecule type" value="Genomic_DNA"/>
</dbReference>
<evidence type="ECO:0000256" key="1">
    <source>
        <dbReference type="ARBA" id="ARBA00004496"/>
    </source>
</evidence>
<evidence type="ECO:0000313" key="8">
    <source>
        <dbReference type="EMBL" id="MBC6000128.1"/>
    </source>
</evidence>
<dbReference type="GO" id="GO:0005737">
    <property type="term" value="C:cytoplasm"/>
    <property type="evidence" value="ECO:0007669"/>
    <property type="project" value="UniProtKB-SubCell"/>
</dbReference>
<dbReference type="InterPro" id="IPR020843">
    <property type="entry name" value="ER"/>
</dbReference>
<dbReference type="GO" id="GO:0016491">
    <property type="term" value="F:oxidoreductase activity"/>
    <property type="evidence" value="ECO:0007669"/>
    <property type="project" value="InterPro"/>
</dbReference>
<organism evidence="8 9">
    <name type="scientific">Lentihominibacter faecis</name>
    <dbReference type="NCBI Taxonomy" id="2764712"/>
    <lineage>
        <taxon>Bacteria</taxon>
        <taxon>Bacillati</taxon>
        <taxon>Bacillota</taxon>
        <taxon>Clostridia</taxon>
        <taxon>Peptostreptococcales</taxon>
        <taxon>Anaerovoracaceae</taxon>
        <taxon>Lentihominibacter</taxon>
    </lineage>
</organism>
<dbReference type="PROSITE" id="PS01162">
    <property type="entry name" value="QOR_ZETA_CRYSTAL"/>
    <property type="match status" value="1"/>
</dbReference>
<comment type="caution">
    <text evidence="8">The sequence shown here is derived from an EMBL/GenBank/DDBJ whole genome shotgun (WGS) entry which is preliminary data.</text>
</comment>
<dbReference type="RefSeq" id="WP_177264826.1">
    <property type="nucleotide sequence ID" value="NZ_JACRWC010000108.1"/>
</dbReference>
<dbReference type="InterPro" id="IPR036291">
    <property type="entry name" value="NAD(P)-bd_dom_sf"/>
</dbReference>
<dbReference type="InterPro" id="IPR011032">
    <property type="entry name" value="GroES-like_sf"/>
</dbReference>
<evidence type="ECO:0000256" key="4">
    <source>
        <dbReference type="ARBA" id="ARBA00022857"/>
    </source>
</evidence>
<dbReference type="SMART" id="SM00829">
    <property type="entry name" value="PKS_ER"/>
    <property type="match status" value="1"/>
</dbReference>
<dbReference type="Gene3D" id="3.90.180.10">
    <property type="entry name" value="Medium-chain alcohol dehydrogenases, catalytic domain"/>
    <property type="match status" value="1"/>
</dbReference>
<keyword evidence="6" id="KW-0007">Acetylation</keyword>
<dbReference type="InterPro" id="IPR051603">
    <property type="entry name" value="Zinc-ADH_QOR/CCCR"/>
</dbReference>
<dbReference type="SUPFAM" id="SSF51735">
    <property type="entry name" value="NAD(P)-binding Rossmann-fold domains"/>
    <property type="match status" value="1"/>
</dbReference>
<dbReference type="SUPFAM" id="SSF50129">
    <property type="entry name" value="GroES-like"/>
    <property type="match status" value="1"/>
</dbReference>
<evidence type="ECO:0000256" key="2">
    <source>
        <dbReference type="ARBA" id="ARBA00011881"/>
    </source>
</evidence>
<keyword evidence="4" id="KW-0521">NADP</keyword>
<dbReference type="PANTHER" id="PTHR44154">
    <property type="entry name" value="QUINONE OXIDOREDUCTASE"/>
    <property type="match status" value="1"/>
</dbReference>
<dbReference type="InterPro" id="IPR013149">
    <property type="entry name" value="ADH-like_C"/>
</dbReference>
<evidence type="ECO:0000256" key="6">
    <source>
        <dbReference type="ARBA" id="ARBA00022990"/>
    </source>
</evidence>